<accession>A0ABR9TB29</accession>
<dbReference type="InterPro" id="IPR036378">
    <property type="entry name" value="FAS1_dom_sf"/>
</dbReference>
<dbReference type="RefSeq" id="WP_196939792.1">
    <property type="nucleotide sequence ID" value="NZ_MU158690.1"/>
</dbReference>
<dbReference type="PROSITE" id="PS50213">
    <property type="entry name" value="FAS1"/>
    <property type="match status" value="2"/>
</dbReference>
<dbReference type="PANTHER" id="PTHR10900:SF77">
    <property type="entry name" value="FI19380P1"/>
    <property type="match status" value="1"/>
</dbReference>
<dbReference type="Pfam" id="PF02469">
    <property type="entry name" value="Fasciclin"/>
    <property type="match status" value="2"/>
</dbReference>
<proteinExistence type="predicted"/>
<dbReference type="InterPro" id="IPR000782">
    <property type="entry name" value="FAS1_domain"/>
</dbReference>
<protein>
    <recommendedName>
        <fullName evidence="1">FAS1 domain-containing protein</fullName>
    </recommendedName>
</protein>
<gene>
    <name evidence="2" type="ORF">C4F40_14155</name>
</gene>
<dbReference type="SUPFAM" id="SSF82153">
    <property type="entry name" value="FAS1 domain"/>
    <property type="match status" value="3"/>
</dbReference>
<evidence type="ECO:0000313" key="2">
    <source>
        <dbReference type="EMBL" id="MBE8721867.1"/>
    </source>
</evidence>
<reference evidence="2 3" key="1">
    <citation type="submission" date="2018-02" db="EMBL/GenBank/DDBJ databases">
        <title>Sphingobacterium KA21.</title>
        <authorList>
            <person name="Vasarhelyi B.M."/>
            <person name="Deshmukh S."/>
            <person name="Balint B."/>
            <person name="Kukolya J."/>
        </authorList>
    </citation>
    <scope>NUCLEOTIDE SEQUENCE [LARGE SCALE GENOMIC DNA]</scope>
    <source>
        <strain evidence="2 3">Ka21</strain>
    </source>
</reference>
<dbReference type="Proteomes" id="UP000618319">
    <property type="component" value="Unassembled WGS sequence"/>
</dbReference>
<dbReference type="Gene3D" id="2.30.180.10">
    <property type="entry name" value="FAS1 domain"/>
    <property type="match status" value="2"/>
</dbReference>
<sequence>MSFYRLQLYCIVFVLTCVGCRKAAFDEYYGRPEWLASPIYQQLDSMGDFKSFLYCIELAGYTNTLGSAGSWTVFAPTDVAFAQFMDEQGIGSLDDINKTLAEKIVRMSMAYDGERVEKLNDYFSQQGWLPGFAYRRRAVYYDFVEEETTTDGKTRMIVSTNRQPDAGYVATDNNNKHLTYFFNAYMDTRGLGAADYNVFYPESQYTGLNIGGAQIDPKRHNIIAENGYIHVVDKVLAPEQSIDQYLRGKEQYSAFKEILDFFATYSYNQNVSQRYAVLSGRKDSVFTKGYTALGMSLNNENYAKEDFNDAQVNNNSVTVPTNEAVRDFSKRVLLKYYPSGTTIQDVFYSNSSILVEFINSHFYQTQLWPSRFDTERNSLNEAPKISRANIKEAKMLSNGAFYGVDACQSANVFQSVYGNVLLDPKYNLMQTALERFGLNLTLKIPTLRYMLVMVSDLELNRIGFEYDPYNTTDPIRYNGAPGTPKMREVIQNQIIPLENYPIPDLSGSGLLEAFSGEYLIYDNNRLSSSGTLTQTTANEQRVRIDSTNIGTALSGPLNGIAVYSARAMLSSEVHAGNFLKSLGAEEATSPYFRFFSYLKNTDMWSESDGVIKGVELGLNYTLVIPNNEAIDEAIANGDLPAVPNPTSVLDIEKTKRFIQYHIVRNTFAIDGKKTGAFETLCKDIEGTILSITITQNQTNSLQIRDNANQVTSADVTNSNRLGQRLLVHSLNGYLQNGI</sequence>
<dbReference type="InterPro" id="IPR050904">
    <property type="entry name" value="Adhesion/Biosynth-related"/>
</dbReference>
<name>A0ABR9TB29_9SPHI</name>
<organism evidence="2 3">
    <name type="scientific">Sphingobacterium pedocola</name>
    <dbReference type="NCBI Taxonomy" id="2082722"/>
    <lineage>
        <taxon>Bacteria</taxon>
        <taxon>Pseudomonadati</taxon>
        <taxon>Bacteroidota</taxon>
        <taxon>Sphingobacteriia</taxon>
        <taxon>Sphingobacteriales</taxon>
        <taxon>Sphingobacteriaceae</taxon>
        <taxon>Sphingobacterium</taxon>
    </lineage>
</organism>
<feature type="domain" description="FAS1" evidence="1">
    <location>
        <begin position="575"/>
        <end position="734"/>
    </location>
</feature>
<keyword evidence="3" id="KW-1185">Reference proteome</keyword>
<feature type="domain" description="FAS1" evidence="1">
    <location>
        <begin position="36"/>
        <end position="236"/>
    </location>
</feature>
<dbReference type="EMBL" id="PSKQ01000022">
    <property type="protein sequence ID" value="MBE8721867.1"/>
    <property type="molecule type" value="Genomic_DNA"/>
</dbReference>
<dbReference type="PANTHER" id="PTHR10900">
    <property type="entry name" value="PERIOSTIN-RELATED"/>
    <property type="match status" value="1"/>
</dbReference>
<evidence type="ECO:0000259" key="1">
    <source>
        <dbReference type="PROSITE" id="PS50213"/>
    </source>
</evidence>
<comment type="caution">
    <text evidence="2">The sequence shown here is derived from an EMBL/GenBank/DDBJ whole genome shotgun (WGS) entry which is preliminary data.</text>
</comment>
<evidence type="ECO:0000313" key="3">
    <source>
        <dbReference type="Proteomes" id="UP000618319"/>
    </source>
</evidence>